<dbReference type="AlphaFoldDB" id="A0A6C0IZI0"/>
<accession>A0A6C0IZI0</accession>
<reference evidence="2" key="1">
    <citation type="journal article" date="2020" name="Nature">
        <title>Giant virus diversity and host interactions through global metagenomics.</title>
        <authorList>
            <person name="Schulz F."/>
            <person name="Roux S."/>
            <person name="Paez-Espino D."/>
            <person name="Jungbluth S."/>
            <person name="Walsh D.A."/>
            <person name="Denef V.J."/>
            <person name="McMahon K.D."/>
            <person name="Konstantinidis K.T."/>
            <person name="Eloe-Fadrosh E.A."/>
            <person name="Kyrpides N.C."/>
            <person name="Woyke T."/>
        </authorList>
    </citation>
    <scope>NUCLEOTIDE SEQUENCE</scope>
    <source>
        <strain evidence="2">GVMAG-M-3300025572-1</strain>
    </source>
</reference>
<evidence type="ECO:0000313" key="2">
    <source>
        <dbReference type="EMBL" id="QHT97845.1"/>
    </source>
</evidence>
<name>A0A6C0IZI0_9ZZZZ</name>
<feature type="transmembrane region" description="Helical" evidence="1">
    <location>
        <begin position="79"/>
        <end position="97"/>
    </location>
</feature>
<protein>
    <submittedName>
        <fullName evidence="2">Uncharacterized protein</fullName>
    </submittedName>
</protein>
<organism evidence="2">
    <name type="scientific">viral metagenome</name>
    <dbReference type="NCBI Taxonomy" id="1070528"/>
    <lineage>
        <taxon>unclassified sequences</taxon>
        <taxon>metagenomes</taxon>
        <taxon>organismal metagenomes</taxon>
    </lineage>
</organism>
<dbReference type="EMBL" id="MN740283">
    <property type="protein sequence ID" value="QHT97845.1"/>
    <property type="molecule type" value="Genomic_DNA"/>
</dbReference>
<keyword evidence="1" id="KW-0812">Transmembrane</keyword>
<proteinExistence type="predicted"/>
<evidence type="ECO:0000256" key="1">
    <source>
        <dbReference type="SAM" id="Phobius"/>
    </source>
</evidence>
<sequence>MNAGVPQQARYDLGSYTRANGTTPTRTTVVNVERVRFNGFVWFLIFLVLIGLLLFLFKPSIVTSTNPVTGESQLDWGKLIIWSILFALIILLILWLTRGIHGLIVD</sequence>
<feature type="transmembrane region" description="Helical" evidence="1">
    <location>
        <begin position="40"/>
        <end position="59"/>
    </location>
</feature>
<keyword evidence="1" id="KW-1133">Transmembrane helix</keyword>
<keyword evidence="1" id="KW-0472">Membrane</keyword>